<reference evidence="4 5" key="1">
    <citation type="submission" date="2020-08" db="EMBL/GenBank/DDBJ databases">
        <title>Acidobacteriota in marine sediments use diverse sulfur dissimilation pathways.</title>
        <authorList>
            <person name="Wasmund K."/>
        </authorList>
    </citation>
    <scope>NUCLEOTIDE SEQUENCE [LARGE SCALE GENOMIC DNA]</scope>
    <source>
        <strain evidence="4">MAG AM3-A</strain>
    </source>
</reference>
<evidence type="ECO:0000313" key="4">
    <source>
        <dbReference type="EMBL" id="MBD3870959.1"/>
    </source>
</evidence>
<feature type="transmembrane region" description="Helical" evidence="1">
    <location>
        <begin position="28"/>
        <end position="46"/>
    </location>
</feature>
<dbReference type="InterPro" id="IPR011642">
    <property type="entry name" value="Gate_dom"/>
</dbReference>
<dbReference type="Pfam" id="PF07670">
    <property type="entry name" value="Gate"/>
    <property type="match status" value="1"/>
</dbReference>
<feature type="transmembrane region" description="Helical" evidence="1">
    <location>
        <begin position="276"/>
        <end position="298"/>
    </location>
</feature>
<feature type="transmembrane region" description="Helical" evidence="1">
    <location>
        <begin position="304"/>
        <end position="324"/>
    </location>
</feature>
<evidence type="ECO:0000259" key="2">
    <source>
        <dbReference type="Pfam" id="PF01773"/>
    </source>
</evidence>
<dbReference type="InterPro" id="IPR002668">
    <property type="entry name" value="CNT_N_dom"/>
</dbReference>
<keyword evidence="1" id="KW-1133">Transmembrane helix</keyword>
<comment type="caution">
    <text evidence="4">The sequence shown here is derived from an EMBL/GenBank/DDBJ whole genome shotgun (WGS) entry which is preliminary data.</text>
</comment>
<evidence type="ECO:0008006" key="6">
    <source>
        <dbReference type="Google" id="ProtNLM"/>
    </source>
</evidence>
<dbReference type="Proteomes" id="UP000598633">
    <property type="component" value="Unassembled WGS sequence"/>
</dbReference>
<feature type="transmembrane region" description="Helical" evidence="1">
    <location>
        <begin position="53"/>
        <end position="69"/>
    </location>
</feature>
<dbReference type="Pfam" id="PF01773">
    <property type="entry name" value="Nucleos_tra2_N"/>
    <property type="match status" value="1"/>
</dbReference>
<protein>
    <recommendedName>
        <fullName evidence="6">Nucleoside permease NupX</fullName>
    </recommendedName>
</protein>
<dbReference type="PANTHER" id="PTHR10590:SF4">
    <property type="entry name" value="SOLUTE CARRIER FAMILY 28 MEMBER 3"/>
    <property type="match status" value="1"/>
</dbReference>
<evidence type="ECO:0000259" key="3">
    <source>
        <dbReference type="Pfam" id="PF07670"/>
    </source>
</evidence>
<feature type="transmembrane region" description="Helical" evidence="1">
    <location>
        <begin position="200"/>
        <end position="221"/>
    </location>
</feature>
<feature type="domain" description="Concentrative nucleoside transporter N-terminal" evidence="2">
    <location>
        <begin position="7"/>
        <end position="49"/>
    </location>
</feature>
<feature type="transmembrane region" description="Helical" evidence="1">
    <location>
        <begin position="123"/>
        <end position="145"/>
    </location>
</feature>
<dbReference type="AlphaFoldDB" id="A0A8J6Y9C4"/>
<evidence type="ECO:0000313" key="5">
    <source>
        <dbReference type="Proteomes" id="UP000598633"/>
    </source>
</evidence>
<dbReference type="GO" id="GO:0005886">
    <property type="term" value="C:plasma membrane"/>
    <property type="evidence" value="ECO:0007669"/>
    <property type="project" value="TreeGrafter"/>
</dbReference>
<feature type="domain" description="Nucleoside transporter/FeoB GTPase Gate" evidence="3">
    <location>
        <begin position="201"/>
        <end position="299"/>
    </location>
</feature>
<name>A0A8J6Y9C4_9BACT</name>
<organism evidence="4 5">
    <name type="scientific">Candidatus Sulfomarinibacter kjeldsenii</name>
    <dbReference type="NCBI Taxonomy" id="2885994"/>
    <lineage>
        <taxon>Bacteria</taxon>
        <taxon>Pseudomonadati</taxon>
        <taxon>Acidobacteriota</taxon>
        <taxon>Thermoanaerobaculia</taxon>
        <taxon>Thermoanaerobaculales</taxon>
        <taxon>Candidatus Sulfomarinibacteraceae</taxon>
        <taxon>Candidatus Sulfomarinibacter</taxon>
    </lineage>
</organism>
<keyword evidence="1" id="KW-0812">Transmembrane</keyword>
<dbReference type="GO" id="GO:0015293">
    <property type="term" value="F:symporter activity"/>
    <property type="evidence" value="ECO:0007669"/>
    <property type="project" value="TreeGrafter"/>
</dbReference>
<sequence>MRFIGLLGVLALLGLAWAISYHRRDVRLRVVFWGLGLQFLFALIILREDVWSFIGMGVVGGLAAVYQLRTDTASPDRSYGLVALFLAAAIAVAVVLGLLGSSIAGVGALVIVGMMLVNARFRFVPAAQGPLGALLAAVSVAWLVASGLYGEEIFEAFSSKVSAFLELSDYGARFLFGNLADRQYFFPGGAANWPGFGFQFAFKVLPTIIFFGGFMSVLYYLGVMQSVIEALARFMRWTIGTSGAETLSCTANIFVGQTEAPLLIRPFLNDMTRSELLTIMVGGFATIAGGVLAAYIAMGIPAGHLIAASVMSAPAALVVGKIIYPELEHSATAGDIEMPESDRSRCQRHHRWPQAGCQCWSHADRIHRLDRRPRREPQLDRLAD</sequence>
<evidence type="ECO:0000256" key="1">
    <source>
        <dbReference type="SAM" id="Phobius"/>
    </source>
</evidence>
<dbReference type="GO" id="GO:0005337">
    <property type="term" value="F:nucleoside transmembrane transporter activity"/>
    <property type="evidence" value="ECO:0007669"/>
    <property type="project" value="InterPro"/>
</dbReference>
<dbReference type="EMBL" id="JACXWA010000107">
    <property type="protein sequence ID" value="MBD3870959.1"/>
    <property type="molecule type" value="Genomic_DNA"/>
</dbReference>
<keyword evidence="1" id="KW-0472">Membrane</keyword>
<gene>
    <name evidence="4" type="ORF">IFJ97_06315</name>
</gene>
<dbReference type="PANTHER" id="PTHR10590">
    <property type="entry name" value="SODIUM/NUCLEOSIDE COTRANSPORTER"/>
    <property type="match status" value="1"/>
</dbReference>
<proteinExistence type="predicted"/>
<dbReference type="InterPro" id="IPR008276">
    <property type="entry name" value="C_nuclsd_transpt"/>
</dbReference>
<feature type="transmembrane region" description="Helical" evidence="1">
    <location>
        <begin position="81"/>
        <end position="111"/>
    </location>
</feature>
<accession>A0A8J6Y9C4</accession>